<dbReference type="SMART" id="SM00184">
    <property type="entry name" value="RING"/>
    <property type="match status" value="1"/>
</dbReference>
<organism evidence="12">
    <name type="scientific">Cuerna arida</name>
    <dbReference type="NCBI Taxonomy" id="1464854"/>
    <lineage>
        <taxon>Eukaryota</taxon>
        <taxon>Metazoa</taxon>
        <taxon>Ecdysozoa</taxon>
        <taxon>Arthropoda</taxon>
        <taxon>Hexapoda</taxon>
        <taxon>Insecta</taxon>
        <taxon>Pterygota</taxon>
        <taxon>Neoptera</taxon>
        <taxon>Paraneoptera</taxon>
        <taxon>Hemiptera</taxon>
        <taxon>Auchenorrhyncha</taxon>
        <taxon>Membracoidea</taxon>
        <taxon>Cicadellidae</taxon>
        <taxon>Cicadellinae</taxon>
        <taxon>Proconiini</taxon>
        <taxon>Cuerna</taxon>
    </lineage>
</organism>
<proteinExistence type="inferred from homology"/>
<protein>
    <recommendedName>
        <fullName evidence="13">RING-type domain-containing protein</fullName>
    </recommendedName>
</protein>
<evidence type="ECO:0000256" key="9">
    <source>
        <dbReference type="SAM" id="Coils"/>
    </source>
</evidence>
<dbReference type="GO" id="GO:0061630">
    <property type="term" value="F:ubiquitin protein ligase activity"/>
    <property type="evidence" value="ECO:0007669"/>
    <property type="project" value="TreeGrafter"/>
</dbReference>
<dbReference type="InterPro" id="IPR050952">
    <property type="entry name" value="TRIM-NHL_E3_ligases"/>
</dbReference>
<keyword evidence="9" id="KW-0175">Coiled coil</keyword>
<dbReference type="InterPro" id="IPR000315">
    <property type="entry name" value="Znf_B-box"/>
</dbReference>
<dbReference type="InterPro" id="IPR001841">
    <property type="entry name" value="Znf_RING"/>
</dbReference>
<dbReference type="PROSITE" id="PS50089">
    <property type="entry name" value="ZF_RING_2"/>
    <property type="match status" value="1"/>
</dbReference>
<dbReference type="Pfam" id="PF01436">
    <property type="entry name" value="NHL"/>
    <property type="match status" value="2"/>
</dbReference>
<dbReference type="PANTHER" id="PTHR24104:SF25">
    <property type="entry name" value="PROTEIN LIN-41"/>
    <property type="match status" value="1"/>
</dbReference>
<dbReference type="InterPro" id="IPR017868">
    <property type="entry name" value="Filamin/ABP280_repeat-like"/>
</dbReference>
<dbReference type="SUPFAM" id="SSF81296">
    <property type="entry name" value="E set domains"/>
    <property type="match status" value="1"/>
</dbReference>
<sequence>MVSMSSTLVETVSINYEDFNESFLTCGTCLCMYDGGEHTPKLLPCSHTVCLHCLSRIAASQTRDTGTFRCPICRECINIPRGGVPALPPSFLVNQLLDLMARQRREVVPKCSVHLNQELLFCETCDTVFCSLCTDGSHSTANSSCEHTVIPFSIAIKRMSEILLYKANECISKLTQAEDAVNGEMTRLEQTTRQCLAGLDATFQEITAAVDQRRAEMSEAITQARDAKKKVLDEQLALIQSEKDKVREECNGLQQQVEVRYITRRISSLGEKLDSASALAEPRENAFLACDLASDALKRLEAALASLGRVRTSTTFPSLSTLTVREPCVVNLESTAVLSTVDYHGNARTNGGDPISAEVARADCADGPMIETHIEDKEDGTYWIRFRPVTHGRYSLSVSVLDRPVRQSPLLVTVSEHNNPVRSYGSRGSDKDQFLQPVAVAIDNQAGLVYVVDTGNSRVKVLTPDLQLVGHIESTGLAGRSCTGVAVSDDGGWLAVVNWRSRTVTRLDREGTTLAAFTHAAFVEPIDLAIDTNYGHILVADNGPSCVFVFDTEGKLLFQVGKKGSQKGCFNLISCVTVGPGGEIVVADSRIQVFSAKGDFLQEVFSEGKGKGRYGGVAVDAEGMIVASRSEKGRNFVQVFRLSDGKLLSTIDSYEAKLKRPSGIAATNDRHLIVVDLGNDCIKKYRYW</sequence>
<dbReference type="PROSITE" id="PS50194">
    <property type="entry name" value="FILAMIN_REPEAT"/>
    <property type="match status" value="1"/>
</dbReference>
<dbReference type="PANTHER" id="PTHR24104">
    <property type="entry name" value="E3 UBIQUITIN-PROTEIN LIGASE NHLRC1-RELATED"/>
    <property type="match status" value="1"/>
</dbReference>
<evidence type="ECO:0000256" key="5">
    <source>
        <dbReference type="ARBA" id="ARBA00022833"/>
    </source>
</evidence>
<evidence type="ECO:0008006" key="13">
    <source>
        <dbReference type="Google" id="ProtNLM"/>
    </source>
</evidence>
<feature type="repeat" description="NHL" evidence="8">
    <location>
        <begin position="511"/>
        <end position="553"/>
    </location>
</feature>
<dbReference type="PROSITE" id="PS50119">
    <property type="entry name" value="ZF_BBOX"/>
    <property type="match status" value="1"/>
</dbReference>
<dbReference type="CDD" id="cd19756">
    <property type="entry name" value="Bbox2"/>
    <property type="match status" value="1"/>
</dbReference>
<dbReference type="Gene3D" id="2.60.40.10">
    <property type="entry name" value="Immunoglobulins"/>
    <property type="match status" value="1"/>
</dbReference>
<dbReference type="AlphaFoldDB" id="A0A1B6EPD4"/>
<dbReference type="CDD" id="cd00173">
    <property type="entry name" value="SH2"/>
    <property type="match status" value="1"/>
</dbReference>
<dbReference type="Gene3D" id="3.30.160.60">
    <property type="entry name" value="Classic Zinc Finger"/>
    <property type="match status" value="1"/>
</dbReference>
<feature type="repeat" description="Filamin" evidence="7">
    <location>
        <begin position="331"/>
        <end position="414"/>
    </location>
</feature>
<evidence type="ECO:0000256" key="6">
    <source>
        <dbReference type="PROSITE-ProRule" id="PRU00024"/>
    </source>
</evidence>
<evidence type="ECO:0000256" key="3">
    <source>
        <dbReference type="ARBA" id="ARBA00022737"/>
    </source>
</evidence>
<accession>A0A1B6EPD4</accession>
<dbReference type="SMART" id="SM00557">
    <property type="entry name" value="IG_FLMN"/>
    <property type="match status" value="1"/>
</dbReference>
<keyword evidence="2" id="KW-0479">Metal-binding</keyword>
<comment type="similarity">
    <text evidence="1">Belongs to the TRIM/RBCC family.</text>
</comment>
<dbReference type="SUPFAM" id="SSF101898">
    <property type="entry name" value="NHL repeat"/>
    <property type="match status" value="1"/>
</dbReference>
<keyword evidence="4 6" id="KW-0863">Zinc-finger</keyword>
<dbReference type="GO" id="GO:0043161">
    <property type="term" value="P:proteasome-mediated ubiquitin-dependent protein catabolic process"/>
    <property type="evidence" value="ECO:0007669"/>
    <property type="project" value="TreeGrafter"/>
</dbReference>
<feature type="domain" description="B box-type" evidence="11">
    <location>
        <begin position="111"/>
        <end position="152"/>
    </location>
</feature>
<dbReference type="InterPro" id="IPR001298">
    <property type="entry name" value="Filamin/ABP280_rpt"/>
</dbReference>
<evidence type="ECO:0000256" key="2">
    <source>
        <dbReference type="ARBA" id="ARBA00022723"/>
    </source>
</evidence>
<dbReference type="CDD" id="cd16579">
    <property type="entry name" value="RING-HC_PML_C-V"/>
    <property type="match status" value="1"/>
</dbReference>
<dbReference type="GO" id="GO:0000209">
    <property type="term" value="P:protein polyubiquitination"/>
    <property type="evidence" value="ECO:0007669"/>
    <property type="project" value="TreeGrafter"/>
</dbReference>
<dbReference type="SUPFAM" id="SSF57850">
    <property type="entry name" value="RING/U-box"/>
    <property type="match status" value="1"/>
</dbReference>
<dbReference type="InterPro" id="IPR011042">
    <property type="entry name" value="6-blade_b-propeller_TolB-like"/>
</dbReference>
<evidence type="ECO:0000259" key="10">
    <source>
        <dbReference type="PROSITE" id="PS50089"/>
    </source>
</evidence>
<dbReference type="InterPro" id="IPR017907">
    <property type="entry name" value="Znf_RING_CS"/>
</dbReference>
<dbReference type="SUPFAM" id="SSF57845">
    <property type="entry name" value="B-box zinc-binding domain"/>
    <property type="match status" value="1"/>
</dbReference>
<feature type="repeat" description="NHL" evidence="8">
    <location>
        <begin position="557"/>
        <end position="597"/>
    </location>
</feature>
<evidence type="ECO:0000313" key="12">
    <source>
        <dbReference type="EMBL" id="JAS39781.1"/>
    </source>
</evidence>
<keyword evidence="5" id="KW-0862">Zinc</keyword>
<dbReference type="Pfam" id="PF13639">
    <property type="entry name" value="zf-RING_2"/>
    <property type="match status" value="1"/>
</dbReference>
<dbReference type="InterPro" id="IPR014756">
    <property type="entry name" value="Ig_E-set"/>
</dbReference>
<feature type="repeat" description="NHL" evidence="8">
    <location>
        <begin position="421"/>
        <end position="465"/>
    </location>
</feature>
<dbReference type="Gene3D" id="2.120.10.30">
    <property type="entry name" value="TolB, C-terminal domain"/>
    <property type="match status" value="2"/>
</dbReference>
<evidence type="ECO:0000259" key="11">
    <source>
        <dbReference type="PROSITE" id="PS50119"/>
    </source>
</evidence>
<dbReference type="Gene3D" id="3.30.40.10">
    <property type="entry name" value="Zinc/RING finger domain, C3HC4 (zinc finger)"/>
    <property type="match status" value="1"/>
</dbReference>
<dbReference type="InterPro" id="IPR013083">
    <property type="entry name" value="Znf_RING/FYVE/PHD"/>
</dbReference>
<feature type="coiled-coil region" evidence="9">
    <location>
        <begin position="229"/>
        <end position="256"/>
    </location>
</feature>
<gene>
    <name evidence="12" type="ORF">g.40094</name>
</gene>
<reference evidence="12" key="1">
    <citation type="submission" date="2015-11" db="EMBL/GenBank/DDBJ databases">
        <title>De novo transcriptome assembly of four potential Pierce s Disease insect vectors from Arizona vineyards.</title>
        <authorList>
            <person name="Tassone E.E."/>
        </authorList>
    </citation>
    <scope>NUCLEOTIDE SEQUENCE</scope>
</reference>
<evidence type="ECO:0000256" key="4">
    <source>
        <dbReference type="ARBA" id="ARBA00022771"/>
    </source>
</evidence>
<dbReference type="InterPro" id="IPR013783">
    <property type="entry name" value="Ig-like_fold"/>
</dbReference>
<dbReference type="InterPro" id="IPR001258">
    <property type="entry name" value="NHL_repeat"/>
</dbReference>
<dbReference type="EMBL" id="GECZ01029988">
    <property type="protein sequence ID" value="JAS39781.1"/>
    <property type="molecule type" value="Transcribed_RNA"/>
</dbReference>
<dbReference type="GO" id="GO:0008270">
    <property type="term" value="F:zinc ion binding"/>
    <property type="evidence" value="ECO:0007669"/>
    <property type="project" value="UniProtKB-KW"/>
</dbReference>
<evidence type="ECO:0000256" key="8">
    <source>
        <dbReference type="PROSITE-ProRule" id="PRU00504"/>
    </source>
</evidence>
<dbReference type="Pfam" id="PF00630">
    <property type="entry name" value="Filamin"/>
    <property type="match status" value="1"/>
</dbReference>
<feature type="domain" description="RING-type" evidence="10">
    <location>
        <begin position="26"/>
        <end position="74"/>
    </location>
</feature>
<dbReference type="PROSITE" id="PS51125">
    <property type="entry name" value="NHL"/>
    <property type="match status" value="3"/>
</dbReference>
<evidence type="ECO:0000256" key="7">
    <source>
        <dbReference type="PROSITE-ProRule" id="PRU00087"/>
    </source>
</evidence>
<evidence type="ECO:0000256" key="1">
    <source>
        <dbReference type="ARBA" id="ARBA00008518"/>
    </source>
</evidence>
<keyword evidence="3" id="KW-0677">Repeat</keyword>
<name>A0A1B6EPD4_9HEMI</name>
<dbReference type="PROSITE" id="PS00518">
    <property type="entry name" value="ZF_RING_1"/>
    <property type="match status" value="1"/>
</dbReference>